<reference evidence="14 15" key="1">
    <citation type="journal article" date="2018" name="Mol. Ecol.">
        <title>The obligate alkalophilic soda-lake fungus Sodiomyces alkalinus has shifted to a protein diet.</title>
        <authorList>
            <person name="Grum-Grzhimaylo A.A."/>
            <person name="Falkoski D.L."/>
            <person name="van den Heuvel J."/>
            <person name="Valero-Jimenez C.A."/>
            <person name="Min B."/>
            <person name="Choi I.G."/>
            <person name="Lipzen A."/>
            <person name="Daum C.G."/>
            <person name="Aanen D.K."/>
            <person name="Tsang A."/>
            <person name="Henrissat B."/>
            <person name="Bilanenko E.N."/>
            <person name="de Vries R.P."/>
            <person name="van Kan J.A.L."/>
            <person name="Grigoriev I.V."/>
            <person name="Debets A.J.M."/>
        </authorList>
    </citation>
    <scope>NUCLEOTIDE SEQUENCE [LARGE SCALE GENOMIC DNA]</scope>
    <source>
        <strain evidence="14 15">F11</strain>
    </source>
</reference>
<dbReference type="Pfam" id="PF00764">
    <property type="entry name" value="Arginosuc_synth"/>
    <property type="match status" value="1"/>
</dbReference>
<gene>
    <name evidence="14" type="ORF">SODALDRAFT_330292</name>
</gene>
<protein>
    <recommendedName>
        <fullName evidence="4">Argininosuccinate synthase</fullName>
        <ecNumber evidence="3">6.3.4.5</ecNumber>
    </recommendedName>
    <alternativeName>
        <fullName evidence="10">Citrulline--aspartate ligase</fullName>
    </alternativeName>
</protein>
<dbReference type="GeneID" id="39579647"/>
<evidence type="ECO:0000259" key="13">
    <source>
        <dbReference type="Pfam" id="PF20979"/>
    </source>
</evidence>
<dbReference type="CDD" id="cd01999">
    <property type="entry name" value="ASS"/>
    <property type="match status" value="1"/>
</dbReference>
<evidence type="ECO:0000256" key="2">
    <source>
        <dbReference type="ARBA" id="ARBA00011881"/>
    </source>
</evidence>
<dbReference type="AlphaFoldDB" id="A0A3N2Q1C5"/>
<dbReference type="InterPro" id="IPR018223">
    <property type="entry name" value="Arginosuc_synth_CS"/>
</dbReference>
<accession>A0A3N2Q1C5</accession>
<evidence type="ECO:0000256" key="7">
    <source>
        <dbReference type="ARBA" id="ARBA00022605"/>
    </source>
</evidence>
<dbReference type="FunFam" id="3.40.50.620:FF:000019">
    <property type="entry name" value="Argininosuccinate synthase"/>
    <property type="match status" value="1"/>
</dbReference>
<dbReference type="GO" id="GO:0005737">
    <property type="term" value="C:cytoplasm"/>
    <property type="evidence" value="ECO:0007669"/>
    <property type="project" value="TreeGrafter"/>
</dbReference>
<dbReference type="PROSITE" id="PS00565">
    <property type="entry name" value="ARGININOSUCCIN_SYN_2"/>
    <property type="match status" value="1"/>
</dbReference>
<dbReference type="Gene3D" id="3.90.1260.10">
    <property type="entry name" value="Argininosuccinate synthetase, chain A, domain 2"/>
    <property type="match status" value="1"/>
</dbReference>
<dbReference type="RefSeq" id="XP_028468369.1">
    <property type="nucleotide sequence ID" value="XM_028611169.1"/>
</dbReference>
<sequence length="416" mass="46744">MSKGRVCLAYSGGLDTSTILKWLINDGYTVVCFLANVGQEEDWEEVEKKALMLGAERMVIRDLQAQFVNEIVFRAVQCNAIYEDRYLLGTSLARPIIAREQVRVAQEFNCDSLSHGCTGKGNDQVRFELAWLALAPSMKIIAPWRIEAFISKFKGRADLLEYARVNDIPVSSTPKAPWSMDENLVHCSYEAGILEDPDHEPPKHLWKMTVDPLDAPDKPYHLTIHFTKGVPTKVVTEDGIEATDPVELFKLLNRIGHDNGVGRVDIVENRFIGLKSRGCYDSPGLTILRLAHVDLEGLVLDSKVRELRDQFCTISWSRQLYNGMYFSPERELVENSIIFSQQNVDGVVRMVVYKGNAYTIGRSSETSNLYSEEDASMDSLDTFSPMDTSGFIAIQAIRLKKYGESKIAQGTPLTES</sequence>
<evidence type="ECO:0000313" key="15">
    <source>
        <dbReference type="Proteomes" id="UP000272025"/>
    </source>
</evidence>
<dbReference type="SUPFAM" id="SSF69864">
    <property type="entry name" value="Argininosuccinate synthetase, C-terminal domain"/>
    <property type="match status" value="1"/>
</dbReference>
<dbReference type="UniPathway" id="UPA00068">
    <property type="reaction ID" value="UER00113"/>
</dbReference>
<keyword evidence="5" id="KW-0055">Arginine biosynthesis</keyword>
<dbReference type="NCBIfam" id="TIGR00032">
    <property type="entry name" value="argG"/>
    <property type="match status" value="1"/>
</dbReference>
<evidence type="ECO:0000256" key="5">
    <source>
        <dbReference type="ARBA" id="ARBA00022571"/>
    </source>
</evidence>
<comment type="subunit">
    <text evidence="2">Homotetramer.</text>
</comment>
<dbReference type="GO" id="GO:0000053">
    <property type="term" value="P:argininosuccinate metabolic process"/>
    <property type="evidence" value="ECO:0007669"/>
    <property type="project" value="TreeGrafter"/>
</dbReference>
<dbReference type="Gene3D" id="3.40.50.620">
    <property type="entry name" value="HUPs"/>
    <property type="match status" value="1"/>
</dbReference>
<evidence type="ECO:0000256" key="4">
    <source>
        <dbReference type="ARBA" id="ARBA00014810"/>
    </source>
</evidence>
<dbReference type="GO" id="GO:0006526">
    <property type="term" value="P:L-arginine biosynthetic process"/>
    <property type="evidence" value="ECO:0007669"/>
    <property type="project" value="UniProtKB-UniPathway"/>
</dbReference>
<dbReference type="EC" id="6.3.4.5" evidence="3"/>
<proteinExistence type="inferred from homology"/>
<dbReference type="GO" id="GO:0000050">
    <property type="term" value="P:urea cycle"/>
    <property type="evidence" value="ECO:0007669"/>
    <property type="project" value="TreeGrafter"/>
</dbReference>
<evidence type="ECO:0000256" key="3">
    <source>
        <dbReference type="ARBA" id="ARBA00012286"/>
    </source>
</evidence>
<feature type="domain" description="Arginosuccinate synthase C-terminal" evidence="13">
    <location>
        <begin position="178"/>
        <end position="402"/>
    </location>
</feature>
<dbReference type="InterPro" id="IPR001518">
    <property type="entry name" value="Arginosuc_synth"/>
</dbReference>
<keyword evidence="6" id="KW-0436">Ligase</keyword>
<comment type="similarity">
    <text evidence="11">Belongs to the argininosuccinate synthase family. Type 1 subfamily.</text>
</comment>
<dbReference type="FunFam" id="3.90.1260.10:FF:000003">
    <property type="entry name" value="Argininosuccinate synthase"/>
    <property type="match status" value="1"/>
</dbReference>
<dbReference type="GO" id="GO:0004055">
    <property type="term" value="F:argininosuccinate synthase activity"/>
    <property type="evidence" value="ECO:0007669"/>
    <property type="project" value="UniProtKB-EC"/>
</dbReference>
<dbReference type="InterPro" id="IPR023434">
    <property type="entry name" value="Arginosuc_synth_type_1_subfam"/>
</dbReference>
<keyword evidence="8" id="KW-0547">Nucleotide-binding</keyword>
<dbReference type="Pfam" id="PF20979">
    <property type="entry name" value="Arginosuc_syn_C"/>
    <property type="match status" value="1"/>
</dbReference>
<evidence type="ECO:0000256" key="10">
    <source>
        <dbReference type="ARBA" id="ARBA00029916"/>
    </source>
</evidence>
<dbReference type="InterPro" id="IPR014729">
    <property type="entry name" value="Rossmann-like_a/b/a_fold"/>
</dbReference>
<name>A0A3N2Q1C5_SODAK</name>
<evidence type="ECO:0000256" key="8">
    <source>
        <dbReference type="ARBA" id="ARBA00022741"/>
    </source>
</evidence>
<dbReference type="PANTHER" id="PTHR11587:SF2">
    <property type="entry name" value="ARGININOSUCCINATE SYNTHASE"/>
    <property type="match status" value="1"/>
</dbReference>
<dbReference type="GO" id="GO:0005524">
    <property type="term" value="F:ATP binding"/>
    <property type="evidence" value="ECO:0007669"/>
    <property type="project" value="UniProtKB-KW"/>
</dbReference>
<comment type="pathway">
    <text evidence="1">Amino-acid biosynthesis; L-arginine biosynthesis; L-arginine from L-ornithine and carbamoyl phosphate: step 2/3.</text>
</comment>
<dbReference type="OrthoDB" id="1688907at2759"/>
<evidence type="ECO:0000259" key="12">
    <source>
        <dbReference type="Pfam" id="PF00764"/>
    </source>
</evidence>
<dbReference type="SUPFAM" id="SSF52402">
    <property type="entry name" value="Adenine nucleotide alpha hydrolases-like"/>
    <property type="match status" value="1"/>
</dbReference>
<dbReference type="STRING" id="1314773.A0A3N2Q1C5"/>
<dbReference type="EMBL" id="ML119052">
    <property type="protein sequence ID" value="ROT40563.1"/>
    <property type="molecule type" value="Genomic_DNA"/>
</dbReference>
<keyword evidence="15" id="KW-1185">Reference proteome</keyword>
<dbReference type="PROSITE" id="PS00564">
    <property type="entry name" value="ARGININOSUCCIN_SYN_1"/>
    <property type="match status" value="1"/>
</dbReference>
<evidence type="ECO:0000256" key="1">
    <source>
        <dbReference type="ARBA" id="ARBA00004967"/>
    </source>
</evidence>
<evidence type="ECO:0000256" key="11">
    <source>
        <dbReference type="ARBA" id="ARBA00060987"/>
    </source>
</evidence>
<dbReference type="InterPro" id="IPR024074">
    <property type="entry name" value="AS_cat/multimer_dom_body"/>
</dbReference>
<keyword evidence="7" id="KW-0028">Amino-acid biosynthesis</keyword>
<dbReference type="InterPro" id="IPR048268">
    <property type="entry name" value="Arginosuc_syn_C"/>
</dbReference>
<evidence type="ECO:0000256" key="6">
    <source>
        <dbReference type="ARBA" id="ARBA00022598"/>
    </source>
</evidence>
<dbReference type="HAMAP" id="MF_00005">
    <property type="entry name" value="Arg_succ_synth_type1"/>
    <property type="match status" value="1"/>
</dbReference>
<dbReference type="Proteomes" id="UP000272025">
    <property type="component" value="Unassembled WGS sequence"/>
</dbReference>
<keyword evidence="9" id="KW-0067">ATP-binding</keyword>
<dbReference type="PANTHER" id="PTHR11587">
    <property type="entry name" value="ARGININOSUCCINATE SYNTHASE"/>
    <property type="match status" value="1"/>
</dbReference>
<feature type="domain" description="Arginosuccinate synthase-like N-terminal" evidence="12">
    <location>
        <begin position="5"/>
        <end position="169"/>
    </location>
</feature>
<evidence type="ECO:0000313" key="14">
    <source>
        <dbReference type="EMBL" id="ROT40563.1"/>
    </source>
</evidence>
<dbReference type="NCBIfam" id="NF001770">
    <property type="entry name" value="PRK00509.1"/>
    <property type="match status" value="1"/>
</dbReference>
<evidence type="ECO:0000256" key="9">
    <source>
        <dbReference type="ARBA" id="ARBA00022840"/>
    </source>
</evidence>
<organism evidence="14 15">
    <name type="scientific">Sodiomyces alkalinus (strain CBS 110278 / VKM F-3762 / F11)</name>
    <name type="common">Alkaliphilic filamentous fungus</name>
    <dbReference type="NCBI Taxonomy" id="1314773"/>
    <lineage>
        <taxon>Eukaryota</taxon>
        <taxon>Fungi</taxon>
        <taxon>Dikarya</taxon>
        <taxon>Ascomycota</taxon>
        <taxon>Pezizomycotina</taxon>
        <taxon>Sordariomycetes</taxon>
        <taxon>Hypocreomycetidae</taxon>
        <taxon>Glomerellales</taxon>
        <taxon>Plectosphaerellaceae</taxon>
        <taxon>Sodiomyces</taxon>
    </lineage>
</organism>
<dbReference type="InterPro" id="IPR048267">
    <property type="entry name" value="Arginosuc_syn_N"/>
</dbReference>